<dbReference type="RefSeq" id="WP_005743494.1">
    <property type="nucleotide sequence ID" value="NZ_CP031225.1"/>
</dbReference>
<gene>
    <name evidence="1" type="ORF">PLA107_017680</name>
</gene>
<sequence>MIDQVLETTDDVSQPITTPFTDVTVKTDGTFVVTVNGNRSHVTQDYNPPLYQAVRQYLDNGGLSSEYAEDIVVQSDPGLLAKLWIEASLKASDKLVSEYRDARDLGGVLPITAEQFTQLLTWRQAVREWPLVSGYPDKATQPATPDWIEAVVLDGE</sequence>
<name>A0AAD0LZV4_PSEAV</name>
<reference evidence="1 2" key="1">
    <citation type="journal article" date="2011" name="PLoS Pathog.">
        <title>Dynamic evolution of pathogenicity revealed by sequencing and comparative genomics of 19 Pseudomonas syringae isolates.</title>
        <authorList>
            <person name="Baltrus D.A."/>
            <person name="Nishimura M.T."/>
            <person name="Romanchuk A."/>
            <person name="Chang J.H."/>
            <person name="Mukhtar M.S."/>
            <person name="Cherkis K."/>
            <person name="Roach J."/>
            <person name="Grant S.R."/>
            <person name="Jones C.D."/>
            <person name="Dangl J.L."/>
        </authorList>
    </citation>
    <scope>NUCLEOTIDE SEQUENCE [LARGE SCALE GENOMIC DNA]</scope>
    <source>
        <strain evidence="1 2">M301315</strain>
    </source>
</reference>
<evidence type="ECO:0008006" key="3">
    <source>
        <dbReference type="Google" id="ProtNLM"/>
    </source>
</evidence>
<organism evidence="1 2">
    <name type="scientific">Pseudomonas amygdali pv. lachrymans str. M301315</name>
    <dbReference type="NCBI Taxonomy" id="629260"/>
    <lineage>
        <taxon>Bacteria</taxon>
        <taxon>Pseudomonadati</taxon>
        <taxon>Pseudomonadota</taxon>
        <taxon>Gammaproteobacteria</taxon>
        <taxon>Pseudomonadales</taxon>
        <taxon>Pseudomonadaceae</taxon>
        <taxon>Pseudomonas</taxon>
        <taxon>Pseudomonas amygdali</taxon>
    </lineage>
</organism>
<evidence type="ECO:0000313" key="2">
    <source>
        <dbReference type="Proteomes" id="UP000006426"/>
    </source>
</evidence>
<evidence type="ECO:0000313" key="1">
    <source>
        <dbReference type="EMBL" id="AXH56919.1"/>
    </source>
</evidence>
<dbReference type="EMBL" id="CP031225">
    <property type="protein sequence ID" value="AXH56919.1"/>
    <property type="molecule type" value="Genomic_DNA"/>
</dbReference>
<dbReference type="AlphaFoldDB" id="A0AAD0LZV4"/>
<accession>A0AAD0LZV4</accession>
<dbReference type="Proteomes" id="UP000006426">
    <property type="component" value="Chromosome"/>
</dbReference>
<protein>
    <recommendedName>
        <fullName evidence="3">Tail assembly chaperone</fullName>
    </recommendedName>
</protein>
<proteinExistence type="predicted"/>